<organism evidence="2 3">
    <name type="scientific">Cladonia borealis</name>
    <dbReference type="NCBI Taxonomy" id="184061"/>
    <lineage>
        <taxon>Eukaryota</taxon>
        <taxon>Fungi</taxon>
        <taxon>Dikarya</taxon>
        <taxon>Ascomycota</taxon>
        <taxon>Pezizomycotina</taxon>
        <taxon>Lecanoromycetes</taxon>
        <taxon>OSLEUM clade</taxon>
        <taxon>Lecanoromycetidae</taxon>
        <taxon>Lecanorales</taxon>
        <taxon>Lecanorineae</taxon>
        <taxon>Cladoniaceae</taxon>
        <taxon>Cladonia</taxon>
    </lineage>
</organism>
<dbReference type="PANTHER" id="PTHR17630:SF55">
    <property type="entry name" value="DIENELACTONE HYDROLASE FAMILY PROTEIN (AFU_ORTHOLOGUE AFUA_1G01900)"/>
    <property type="match status" value="1"/>
</dbReference>
<accession>A0AA39QV91</accession>
<reference evidence="2" key="1">
    <citation type="submission" date="2023-03" db="EMBL/GenBank/DDBJ databases">
        <title>Complete genome of Cladonia borealis.</title>
        <authorList>
            <person name="Park H."/>
        </authorList>
    </citation>
    <scope>NUCLEOTIDE SEQUENCE</scope>
    <source>
        <strain evidence="2">ANT050790</strain>
    </source>
</reference>
<proteinExistence type="predicted"/>
<keyword evidence="3" id="KW-1185">Reference proteome</keyword>
<sequence>MSQCCVSGFKWNGEPEGKVTKLGKNDVYVTGTNNEVAILMVHDVYGWTLPNARLLADHYAKEADATVFLPDFFGGEIVTPKMMEDPKKREAFDLMAFIGRNNKEKRFPEISEFAKALKTEHGFKKLGAIGFCYGGWAVFQLGAKGKNLVDCISTAHPSLLKKEEIDAIGVPVQIMAPEHDQQFTPELKAHANSVIPSLNVEYDYQYFPGLTHGFSIRCDPSDPKQKNGMERAKNAAVAWFAQILHLH</sequence>
<dbReference type="EMBL" id="JAFEKC020000020">
    <property type="protein sequence ID" value="KAK0508476.1"/>
    <property type="molecule type" value="Genomic_DNA"/>
</dbReference>
<dbReference type="PANTHER" id="PTHR17630">
    <property type="entry name" value="DIENELACTONE HYDROLASE"/>
    <property type="match status" value="1"/>
</dbReference>
<dbReference type="InterPro" id="IPR002925">
    <property type="entry name" value="Dienelactn_hydro"/>
</dbReference>
<evidence type="ECO:0000259" key="1">
    <source>
        <dbReference type="Pfam" id="PF01738"/>
    </source>
</evidence>
<dbReference type="GO" id="GO:0016787">
    <property type="term" value="F:hydrolase activity"/>
    <property type="evidence" value="ECO:0007669"/>
    <property type="project" value="InterPro"/>
</dbReference>
<dbReference type="Pfam" id="PF01738">
    <property type="entry name" value="DLH"/>
    <property type="match status" value="1"/>
</dbReference>
<dbReference type="Gene3D" id="3.40.50.1820">
    <property type="entry name" value="alpha/beta hydrolase"/>
    <property type="match status" value="1"/>
</dbReference>
<name>A0AA39QV91_9LECA</name>
<gene>
    <name evidence="2" type="ORF">JMJ35_008752</name>
</gene>
<feature type="domain" description="Dienelactone hydrolase" evidence="1">
    <location>
        <begin position="32"/>
        <end position="243"/>
    </location>
</feature>
<evidence type="ECO:0000313" key="2">
    <source>
        <dbReference type="EMBL" id="KAK0508476.1"/>
    </source>
</evidence>
<dbReference type="AlphaFoldDB" id="A0AA39QV91"/>
<dbReference type="InterPro" id="IPR029058">
    <property type="entry name" value="AB_hydrolase_fold"/>
</dbReference>
<protein>
    <recommendedName>
        <fullName evidence="1">Dienelactone hydrolase domain-containing protein</fullName>
    </recommendedName>
</protein>
<dbReference type="Proteomes" id="UP001166286">
    <property type="component" value="Unassembled WGS sequence"/>
</dbReference>
<evidence type="ECO:0000313" key="3">
    <source>
        <dbReference type="Proteomes" id="UP001166286"/>
    </source>
</evidence>
<dbReference type="SUPFAM" id="SSF53474">
    <property type="entry name" value="alpha/beta-Hydrolases"/>
    <property type="match status" value="1"/>
</dbReference>
<comment type="caution">
    <text evidence="2">The sequence shown here is derived from an EMBL/GenBank/DDBJ whole genome shotgun (WGS) entry which is preliminary data.</text>
</comment>